<protein>
    <recommendedName>
        <fullName evidence="5">Chemotaxis protein methyltransferase</fullName>
        <ecNumber evidence="5">2.1.1.80</ecNumber>
    </recommendedName>
</protein>
<feature type="binding site" evidence="6">
    <location>
        <position position="88"/>
    </location>
    <ligand>
        <name>S-adenosyl-L-methionine</name>
        <dbReference type="ChEBI" id="CHEBI:59789"/>
    </ligand>
</feature>
<keyword evidence="3 5" id="KW-0808">Transferase</keyword>
<keyword evidence="2 5" id="KW-0489">Methyltransferase</keyword>
<dbReference type="InterPro" id="IPR050903">
    <property type="entry name" value="Bact_Chemotaxis_MeTrfase"/>
</dbReference>
<name>A0A2A4IAU6_9SPHN</name>
<keyword evidence="9" id="KW-1185">Reference proteome</keyword>
<dbReference type="PRINTS" id="PR00996">
    <property type="entry name" value="CHERMTFRASE"/>
</dbReference>
<dbReference type="SUPFAM" id="SSF53335">
    <property type="entry name" value="S-adenosyl-L-methionine-dependent methyltransferases"/>
    <property type="match status" value="1"/>
</dbReference>
<evidence type="ECO:0000256" key="2">
    <source>
        <dbReference type="ARBA" id="ARBA00022603"/>
    </source>
</evidence>
<proteinExistence type="predicted"/>
<keyword evidence="4 5" id="KW-0949">S-adenosyl-L-methionine</keyword>
<sequence length="290" mass="32201">MSRAAALPATPPPPVREFGFEPQDHRAIATLVYDELGILLPEGKAQLVYGRLAPRVRACGLTSVGEYVKLIERDEAERGRALDALTTNHTSFFRENHHFDDFVERMWPGLVERLNSGGRVRLWSAACSSGEEPYTWLMAALGTDKAAAQRLLKRDFKLLATDVSPSVLETARAGRYPAATLRTVPAALRSAWVRGTGDALSVDPLLTEAISFLPLNLLGDWPIKTRFDTIFCRNVMIYFDDPTKARLQSRLADKLEVGGMLYIGHSERLAPEVARRFECVGRTAYLKVSA</sequence>
<evidence type="ECO:0000256" key="3">
    <source>
        <dbReference type="ARBA" id="ARBA00022679"/>
    </source>
</evidence>
<dbReference type="EC" id="2.1.1.80" evidence="5"/>
<dbReference type="RefSeq" id="WP_066711653.1">
    <property type="nucleotide sequence ID" value="NZ_JBHIWA010000025.1"/>
</dbReference>
<evidence type="ECO:0000313" key="8">
    <source>
        <dbReference type="EMBL" id="PCG14912.1"/>
    </source>
</evidence>
<feature type="binding site" evidence="6">
    <location>
        <position position="132"/>
    </location>
    <ligand>
        <name>S-adenosyl-L-methionine</name>
        <dbReference type="ChEBI" id="CHEBI:59789"/>
    </ligand>
</feature>
<accession>A0A2A4IAU6</accession>
<evidence type="ECO:0000259" key="7">
    <source>
        <dbReference type="PROSITE" id="PS50123"/>
    </source>
</evidence>
<dbReference type="Pfam" id="PF01739">
    <property type="entry name" value="CheR"/>
    <property type="match status" value="1"/>
</dbReference>
<dbReference type="PIRSF" id="PIRSF000410">
    <property type="entry name" value="CheR"/>
    <property type="match status" value="1"/>
</dbReference>
<dbReference type="Proteomes" id="UP000218323">
    <property type="component" value="Unassembled WGS sequence"/>
</dbReference>
<comment type="caution">
    <text evidence="8">The sequence shown here is derived from an EMBL/GenBank/DDBJ whole genome shotgun (WGS) entry which is preliminary data.</text>
</comment>
<dbReference type="SMART" id="SM00138">
    <property type="entry name" value="MeTrc"/>
    <property type="match status" value="1"/>
</dbReference>
<feature type="binding site" evidence="6">
    <location>
        <begin position="233"/>
        <end position="234"/>
    </location>
    <ligand>
        <name>S-adenosyl-L-methionine</name>
        <dbReference type="ChEBI" id="CHEBI:59789"/>
    </ligand>
</feature>
<dbReference type="PANTHER" id="PTHR24422">
    <property type="entry name" value="CHEMOTAXIS PROTEIN METHYLTRANSFERASE"/>
    <property type="match status" value="1"/>
</dbReference>
<feature type="binding site" evidence="6">
    <location>
        <position position="94"/>
    </location>
    <ligand>
        <name>S-adenosyl-L-methionine</name>
        <dbReference type="ChEBI" id="CHEBI:59789"/>
    </ligand>
</feature>
<dbReference type="GO" id="GO:0008983">
    <property type="term" value="F:protein-glutamate O-methyltransferase activity"/>
    <property type="evidence" value="ECO:0007669"/>
    <property type="project" value="UniProtKB-EC"/>
</dbReference>
<dbReference type="InterPro" id="IPR029063">
    <property type="entry name" value="SAM-dependent_MTases_sf"/>
</dbReference>
<dbReference type="InterPro" id="IPR000780">
    <property type="entry name" value="CheR_MeTrfase"/>
</dbReference>
<gene>
    <name evidence="8" type="ORF">COA07_04895</name>
</gene>
<dbReference type="PROSITE" id="PS50123">
    <property type="entry name" value="CHER"/>
    <property type="match status" value="1"/>
</dbReference>
<dbReference type="EMBL" id="NWVC01000002">
    <property type="protein sequence ID" value="PCG14912.1"/>
    <property type="molecule type" value="Genomic_DNA"/>
</dbReference>
<dbReference type="GO" id="GO:0032259">
    <property type="term" value="P:methylation"/>
    <property type="evidence" value="ECO:0007669"/>
    <property type="project" value="UniProtKB-KW"/>
</dbReference>
<evidence type="ECO:0000256" key="5">
    <source>
        <dbReference type="PIRNR" id="PIRNR000410"/>
    </source>
</evidence>
<comment type="function">
    <text evidence="5">Methylation of the membrane-bound methyl-accepting chemotaxis proteins (MCP) to form gamma-glutamyl methyl ester residues in MCP.</text>
</comment>
<dbReference type="InterPro" id="IPR022641">
    <property type="entry name" value="CheR_N"/>
</dbReference>
<organism evidence="8 9">
    <name type="scientific">Sphingomonas adhaesiva</name>
    <dbReference type="NCBI Taxonomy" id="28212"/>
    <lineage>
        <taxon>Bacteria</taxon>
        <taxon>Pseudomonadati</taxon>
        <taxon>Pseudomonadota</taxon>
        <taxon>Alphaproteobacteria</taxon>
        <taxon>Sphingomonadales</taxon>
        <taxon>Sphingomonadaceae</taxon>
        <taxon>Sphingomonas</taxon>
    </lineage>
</organism>
<dbReference type="InterPro" id="IPR036804">
    <property type="entry name" value="CheR_N_sf"/>
</dbReference>
<evidence type="ECO:0000256" key="6">
    <source>
        <dbReference type="PIRSR" id="PIRSR000410-1"/>
    </source>
</evidence>
<dbReference type="SUPFAM" id="SSF47757">
    <property type="entry name" value="Chemotaxis receptor methyltransferase CheR, N-terminal domain"/>
    <property type="match status" value="1"/>
</dbReference>
<evidence type="ECO:0000313" key="9">
    <source>
        <dbReference type="Proteomes" id="UP000218323"/>
    </source>
</evidence>
<feature type="binding site" evidence="6">
    <location>
        <position position="162"/>
    </location>
    <ligand>
        <name>S-adenosyl-L-methionine</name>
        <dbReference type="ChEBI" id="CHEBI:59789"/>
    </ligand>
</feature>
<dbReference type="Gene3D" id="1.10.155.10">
    <property type="entry name" value="Chemotaxis receptor methyltransferase CheR, N-terminal domain"/>
    <property type="match status" value="1"/>
</dbReference>
<evidence type="ECO:0000256" key="1">
    <source>
        <dbReference type="ARBA" id="ARBA00001541"/>
    </source>
</evidence>
<evidence type="ECO:0000256" key="4">
    <source>
        <dbReference type="ARBA" id="ARBA00022691"/>
    </source>
</evidence>
<dbReference type="AlphaFoldDB" id="A0A2A4IAU6"/>
<dbReference type="InterPro" id="IPR026024">
    <property type="entry name" value="Chemotaxis_MeTrfase_CheR"/>
</dbReference>
<dbReference type="Pfam" id="PF03705">
    <property type="entry name" value="CheR_N"/>
    <property type="match status" value="1"/>
</dbReference>
<dbReference type="PANTHER" id="PTHR24422:SF19">
    <property type="entry name" value="CHEMOTAXIS PROTEIN METHYLTRANSFERASE"/>
    <property type="match status" value="1"/>
</dbReference>
<comment type="catalytic activity">
    <reaction evidence="1 5">
        <text>L-glutamyl-[protein] + S-adenosyl-L-methionine = [protein]-L-glutamate 5-O-methyl ester + S-adenosyl-L-homocysteine</text>
        <dbReference type="Rhea" id="RHEA:24452"/>
        <dbReference type="Rhea" id="RHEA-COMP:10208"/>
        <dbReference type="Rhea" id="RHEA-COMP:10311"/>
        <dbReference type="ChEBI" id="CHEBI:29973"/>
        <dbReference type="ChEBI" id="CHEBI:57856"/>
        <dbReference type="ChEBI" id="CHEBI:59789"/>
        <dbReference type="ChEBI" id="CHEBI:82795"/>
        <dbReference type="EC" id="2.1.1.80"/>
    </reaction>
</comment>
<feature type="domain" description="CheR-type methyltransferase" evidence="7">
    <location>
        <begin position="13"/>
        <end position="290"/>
    </location>
</feature>
<feature type="binding site" evidence="6">
    <location>
        <begin position="216"/>
        <end position="217"/>
    </location>
    <ligand>
        <name>S-adenosyl-L-methionine</name>
        <dbReference type="ChEBI" id="CHEBI:59789"/>
    </ligand>
</feature>
<dbReference type="Gene3D" id="3.40.50.150">
    <property type="entry name" value="Vaccinia Virus protein VP39"/>
    <property type="match status" value="1"/>
</dbReference>
<dbReference type="InterPro" id="IPR022642">
    <property type="entry name" value="CheR_C"/>
</dbReference>
<feature type="binding site" evidence="6">
    <location>
        <position position="90"/>
    </location>
    <ligand>
        <name>S-adenosyl-L-methionine</name>
        <dbReference type="ChEBI" id="CHEBI:59789"/>
    </ligand>
</feature>
<reference evidence="8 9" key="1">
    <citation type="submission" date="2017-09" db="EMBL/GenBank/DDBJ databases">
        <title>Sphingomonas adhaesiva DSM 7418, whole genome shotgun sequence.</title>
        <authorList>
            <person name="Feng G."/>
            <person name="Zhu H."/>
        </authorList>
    </citation>
    <scope>NUCLEOTIDE SEQUENCE [LARGE SCALE GENOMIC DNA]</scope>
    <source>
        <strain evidence="8 9">DSM 7418</strain>
    </source>
</reference>